<feature type="compositionally biased region" description="Polar residues" evidence="1">
    <location>
        <begin position="11"/>
        <end position="24"/>
    </location>
</feature>
<dbReference type="InterPro" id="IPR056542">
    <property type="entry name" value="Ig-like_POM152_1st"/>
</dbReference>
<feature type="transmembrane region" description="Helical" evidence="2">
    <location>
        <begin position="100"/>
        <end position="120"/>
    </location>
</feature>
<evidence type="ECO:0000259" key="6">
    <source>
        <dbReference type="Pfam" id="PF24519"/>
    </source>
</evidence>
<dbReference type="PANTHER" id="PTHR28206:SF1">
    <property type="entry name" value="NUCLEOPORIN POM152"/>
    <property type="match status" value="1"/>
</dbReference>
<sequence>MNETPRLRSAFPTTPQTGSRQRNGNFGGRPPAFASPGQKPSPITRPTRIPIDAKSPAAPVIPTEAIDAPSQRFYVFAFYVALTAWRFYNSYNVENDLDSTWLFLKWVGIDAAFFVALPAFRIPWLEWSFATTFTLWLLHAIANAFLMYKIPIPLMAWAGALVKVAYDRELSISEHRVKPADILQNSSIILGKQIIHILPEGFAVLNPEKKSYCLDSSTPSIDLPIQINQTTPISIELQRFDLDTEEVETILISGKQARQLKKAADGAHHKSDPSPVRTLRYPVSKKGLYQLQRVIDATKLEVRKRSFDVAVVQCPKASISATSENRCTGDLSDVSLQVSGVPPFKVKYSKNVNHKQFSSIVQNVQPRADSGYVSDEESSQAVVDPRKPQMGWTKSTTESFDINESLHQNGSHSYTIEEVEDGLGNKVDYYASNSRKTQASSVQSLTVHNRPQISLVGCNSDRAIPLPKESSINLPVRVRTVDRLHPSDWPLKLRYSFRPETESEAGSPEEFTYEIANDRSSPRVSKAGRYSIDSVDSQFCHGEIVEPSSCLLFNPPEPDLVIDTEDIVDQCAKSPIGMYINLDFTGTPPFKVRYMVTHRGKAHPKVQQFSGMRGQIELREKEAGSYTYQILEIEDDVYGPISLKGRKLPELKQDIRPPASANFHGGTQVVKTCLNEPTSMQVRFTGQGPWDLDYELVHGGKRKKHSLHSEEELQTIDFPGFAEGGTYSVVLTGLQDKSKCRTTLKEERQIEVRPGQARAAFGDIEGKRTILALDGKAIKVPLRLQGIAPWAVKIQIVDHPSASREHVFRDANSILSLDRQGTYEIVSVHDSCPGLVDFKANKFQVSWIPRPTLSVTDTAASRDGAGTFHKSAVCQGDESALSLSLSGNPPYHVKYQQKYEPVKGPAAISNKPGSFAGSNAKISLDTSKAGDYTYVFTELSDERYAHDKNHFPPLVVKQEVYALPSAKFTNPGKTYGYCKDDPSFTSSVEAQTENIPITFTGSPPFSVEIAIVHHGVSSRPEIIRHKDIQSTTYSWPLSRSTLDLGTHSVSLRSVKDGRSCETILESDPSSVRIFVSSPPTIIALESQENYCVGEHVSFSLSGQAPFDVFYQFQGRERKARVTGNEFRRLAESPGEFVITGVSDSAMGNGKCRARKEIKKTIHAYPTVEMGRGKTLVSDIHEGGEVDILFSFTGTPPFEFTYTRSENTKRGRNPPKIVETRHDTSNEYTKSIRASDEGVYEVVSIKDRFCSYTKPSHKLGGAAGTGGQKRLTY</sequence>
<dbReference type="InterPro" id="IPR056543">
    <property type="entry name" value="Ig-like_POM152_9th"/>
</dbReference>
<keyword evidence="9" id="KW-1185">Reference proteome</keyword>
<feature type="region of interest" description="Disordered" evidence="1">
    <location>
        <begin position="370"/>
        <end position="393"/>
    </location>
</feature>
<dbReference type="AlphaFoldDB" id="A0AAN6DLW4"/>
<feature type="domain" description="Nucleoporin POM152 ninth Ig-like" evidence="7">
    <location>
        <begin position="1079"/>
        <end position="1159"/>
    </location>
</feature>
<feature type="domain" description="Nucleoporin POM152 Ig-like" evidence="5">
    <location>
        <begin position="757"/>
        <end position="841"/>
    </location>
</feature>
<evidence type="ECO:0008006" key="10">
    <source>
        <dbReference type="Google" id="ProtNLM"/>
    </source>
</evidence>
<feature type="domain" description="Nucleoporin POM152 N-terminal transmembrane" evidence="4">
    <location>
        <begin position="67"/>
        <end position="150"/>
    </location>
</feature>
<feature type="transmembrane region" description="Helical" evidence="2">
    <location>
        <begin position="127"/>
        <end position="148"/>
    </location>
</feature>
<dbReference type="GO" id="GO:0006606">
    <property type="term" value="P:protein import into nucleus"/>
    <property type="evidence" value="ECO:0007669"/>
    <property type="project" value="TreeGrafter"/>
</dbReference>
<dbReference type="GO" id="GO:0017056">
    <property type="term" value="F:structural constituent of nuclear pore"/>
    <property type="evidence" value="ECO:0007669"/>
    <property type="project" value="InterPro"/>
</dbReference>
<dbReference type="Pfam" id="PF24527">
    <property type="entry name" value="Ig-like_Pom152_9"/>
    <property type="match status" value="1"/>
</dbReference>
<feature type="domain" description="Nucleoporin POM152 immunoglobulin-like" evidence="3">
    <location>
        <begin position="874"/>
        <end position="960"/>
    </location>
</feature>
<evidence type="ECO:0000259" key="3">
    <source>
        <dbReference type="Pfam" id="PF23664"/>
    </source>
</evidence>
<feature type="domain" description="Nucleoporin POM152 Ig-like" evidence="5">
    <location>
        <begin position="1165"/>
        <end position="1250"/>
    </location>
</feature>
<dbReference type="Proteomes" id="UP001203852">
    <property type="component" value="Unassembled WGS sequence"/>
</dbReference>
<dbReference type="Pfam" id="PF24312">
    <property type="entry name" value="Ig-like_POM152"/>
    <property type="match status" value="3"/>
</dbReference>
<feature type="domain" description="Nucleoporin POM152 immunoglobulin-like" evidence="3">
    <location>
        <begin position="554"/>
        <end position="657"/>
    </location>
</feature>
<dbReference type="PANTHER" id="PTHR28206">
    <property type="entry name" value="NUCLEOPORIN POM152"/>
    <property type="match status" value="1"/>
</dbReference>
<organism evidence="8 9">
    <name type="scientific">Exophiala viscosa</name>
    <dbReference type="NCBI Taxonomy" id="2486360"/>
    <lineage>
        <taxon>Eukaryota</taxon>
        <taxon>Fungi</taxon>
        <taxon>Dikarya</taxon>
        <taxon>Ascomycota</taxon>
        <taxon>Pezizomycotina</taxon>
        <taxon>Eurotiomycetes</taxon>
        <taxon>Chaetothyriomycetidae</taxon>
        <taxon>Chaetothyriales</taxon>
        <taxon>Herpotrichiellaceae</taxon>
        <taxon>Exophiala</taxon>
    </lineage>
</organism>
<feature type="domain" description="Nucleoporin POM152 first Ig-like" evidence="6">
    <location>
        <begin position="203"/>
        <end position="311"/>
    </location>
</feature>
<gene>
    <name evidence="8" type="ORF">EDD36DRAFT_91069</name>
</gene>
<accession>A0AAN6DLW4</accession>
<dbReference type="Pfam" id="PF23664">
    <property type="entry name" value="Ig_Pom152"/>
    <property type="match status" value="2"/>
</dbReference>
<dbReference type="Pfam" id="PF24519">
    <property type="entry name" value="Ig-like_Pom152_1"/>
    <property type="match status" value="1"/>
</dbReference>
<reference evidence="8" key="1">
    <citation type="journal article" date="2022" name="bioRxiv">
        <title>Deciphering the potential niche of two novel black yeast fungi from a biological soil crust based on their genomes, phenotypes, and melanin regulation.</title>
        <authorList>
            <consortium name="DOE Joint Genome Institute"/>
            <person name="Carr E.C."/>
            <person name="Barton Q."/>
            <person name="Grambo S."/>
            <person name="Sullivan M."/>
            <person name="Renfro C.M."/>
            <person name="Kuo A."/>
            <person name="Pangilinan J."/>
            <person name="Lipzen A."/>
            <person name="Keymanesh K."/>
            <person name="Savage E."/>
            <person name="Barry K."/>
            <person name="Grigoriev I.V."/>
            <person name="Riekhof W.R."/>
            <person name="Harris S.S."/>
        </authorList>
    </citation>
    <scope>NUCLEOTIDE SEQUENCE</scope>
    <source>
        <strain evidence="8">JF 03-4F</strain>
    </source>
</reference>
<keyword evidence="2" id="KW-1133">Transmembrane helix</keyword>
<evidence type="ECO:0000313" key="8">
    <source>
        <dbReference type="EMBL" id="KAI1608711.1"/>
    </source>
</evidence>
<dbReference type="Pfam" id="PF24097">
    <property type="entry name" value="TMD_POM152"/>
    <property type="match status" value="1"/>
</dbReference>
<feature type="domain" description="Nucleoporin POM152 Ig-like" evidence="5">
    <location>
        <begin position="450"/>
        <end position="550"/>
    </location>
</feature>
<keyword evidence="2" id="KW-0812">Transmembrane</keyword>
<feature type="transmembrane region" description="Helical" evidence="2">
    <location>
        <begin position="73"/>
        <end position="88"/>
    </location>
</feature>
<dbReference type="InterPro" id="IPR037701">
    <property type="entry name" value="Pom152"/>
</dbReference>
<name>A0AAN6DLW4_9EURO</name>
<evidence type="ECO:0000256" key="2">
    <source>
        <dbReference type="SAM" id="Phobius"/>
    </source>
</evidence>
<evidence type="ECO:0000256" key="1">
    <source>
        <dbReference type="SAM" id="MobiDB-lite"/>
    </source>
</evidence>
<evidence type="ECO:0000259" key="5">
    <source>
        <dbReference type="Pfam" id="PF24312"/>
    </source>
</evidence>
<dbReference type="GO" id="GO:0070762">
    <property type="term" value="C:nuclear pore transmembrane ring"/>
    <property type="evidence" value="ECO:0007669"/>
    <property type="project" value="TreeGrafter"/>
</dbReference>
<evidence type="ECO:0000313" key="9">
    <source>
        <dbReference type="Proteomes" id="UP001203852"/>
    </source>
</evidence>
<protein>
    <recommendedName>
        <fullName evidence="10">Nucleoporin Pom152</fullName>
    </recommendedName>
</protein>
<dbReference type="GO" id="GO:0006999">
    <property type="term" value="P:nuclear pore organization"/>
    <property type="evidence" value="ECO:0007669"/>
    <property type="project" value="TreeGrafter"/>
</dbReference>
<dbReference type="EMBL" id="MU404362">
    <property type="protein sequence ID" value="KAI1608711.1"/>
    <property type="molecule type" value="Genomic_DNA"/>
</dbReference>
<keyword evidence="2" id="KW-0472">Membrane</keyword>
<dbReference type="InterPro" id="IPR056544">
    <property type="entry name" value="Ig_POM152"/>
</dbReference>
<dbReference type="InterPro" id="IPR056540">
    <property type="entry name" value="TMD_POM152"/>
</dbReference>
<comment type="caution">
    <text evidence="8">The sequence shown here is derived from an EMBL/GenBank/DDBJ whole genome shotgun (WGS) entry which is preliminary data.</text>
</comment>
<evidence type="ECO:0000259" key="4">
    <source>
        <dbReference type="Pfam" id="PF24097"/>
    </source>
</evidence>
<evidence type="ECO:0000259" key="7">
    <source>
        <dbReference type="Pfam" id="PF24527"/>
    </source>
</evidence>
<proteinExistence type="predicted"/>
<feature type="region of interest" description="Disordered" evidence="1">
    <location>
        <begin position="1"/>
        <end position="50"/>
    </location>
</feature>
<dbReference type="InterPro" id="IPR056541">
    <property type="entry name" value="Ig-like_POM152"/>
</dbReference>